<feature type="transmembrane region" description="Helical" evidence="10">
    <location>
        <begin position="554"/>
        <end position="573"/>
    </location>
</feature>
<evidence type="ECO:0000256" key="4">
    <source>
        <dbReference type="ARBA" id="ARBA00022502"/>
    </source>
</evidence>
<proteinExistence type="inferred from homology"/>
<evidence type="ECO:0000256" key="8">
    <source>
        <dbReference type="ARBA" id="ARBA00023136"/>
    </source>
</evidence>
<dbReference type="GO" id="GO:0006506">
    <property type="term" value="P:GPI anchor biosynthetic process"/>
    <property type="evidence" value="ECO:0007669"/>
    <property type="project" value="UniProtKB-KW"/>
</dbReference>
<reference evidence="11" key="1">
    <citation type="submission" date="2022-07" db="EMBL/GenBank/DDBJ databases">
        <title>Phylogenomic reconstructions and comparative analyses of Kickxellomycotina fungi.</title>
        <authorList>
            <person name="Reynolds N.K."/>
            <person name="Stajich J.E."/>
            <person name="Barry K."/>
            <person name="Grigoriev I.V."/>
            <person name="Crous P."/>
            <person name="Smith M.E."/>
        </authorList>
    </citation>
    <scope>NUCLEOTIDE SEQUENCE</scope>
    <source>
        <strain evidence="11">RSA 861</strain>
    </source>
</reference>
<evidence type="ECO:0000256" key="3">
    <source>
        <dbReference type="ARBA" id="ARBA00010345"/>
    </source>
</evidence>
<evidence type="ECO:0000256" key="2">
    <source>
        <dbReference type="ARBA" id="ARBA00004687"/>
    </source>
</evidence>
<keyword evidence="4 10" id="KW-0337">GPI-anchor biosynthesis</keyword>
<evidence type="ECO:0000256" key="1">
    <source>
        <dbReference type="ARBA" id="ARBA00004389"/>
    </source>
</evidence>
<sequence length="583" mass="64201">MSSKTGAHHIYLIPNVDRTSLRDSGGDSDNVYLGGVSDATLLQTERQYLNSAVSPALTAWPLALRSVQATVTDGWRTLLGLTSPADANVAPDRRAAWLNAWLAPEGLHLRIEVEPAIRRPIQDLGARQPPESVLRYVADNLLTSDLVPSTNESLEDDADITALKRRLSRALTDPRVWVPAADNEFYLYLDSHGTPDLTARWDSDQRHQTDSPAFSQVFRREAGSKVAGTALQQYTRHIRNLDQGRFVQTTRSWSQVTADEVTERLCLPSTRDLGCADVTLLTSYAETGHIYYRGLELLRTPETTKDRIITFSEPLLAGYDTYRLAITPERSLHPHIVLTFLAEDIPDPSVPARMAIAQHLPTLLFADPYQLAEHAPAIGPFHHYGPTELELPMDRMVNWGSLLVNLPTLPSMGQAGWSPDPTVDVPLHTRYKLSEPMVNDPQVWLPMAPPLVFQYRACRDADCPSYPDSVADVLVPELRIIPGIPDPVNATLTPLVPETFVGPDAASLVNAPRPVARAGLINRGWLATPLTPAEAAALVSPYLPIPIAAGDHAYGVYLATQALILGTFLYVAWQAYRSQATRP</sequence>
<keyword evidence="7 10" id="KW-1133">Transmembrane helix</keyword>
<keyword evidence="12" id="KW-1185">Reference proteome</keyword>
<dbReference type="GO" id="GO:0005789">
    <property type="term" value="C:endoplasmic reticulum membrane"/>
    <property type="evidence" value="ECO:0007669"/>
    <property type="project" value="UniProtKB-SubCell"/>
</dbReference>
<evidence type="ECO:0000313" key="12">
    <source>
        <dbReference type="Proteomes" id="UP001150569"/>
    </source>
</evidence>
<comment type="subcellular location">
    <subcellularLocation>
        <location evidence="1 10">Endoplasmic reticulum membrane</location>
        <topology evidence="1 10">Single-pass membrane protein</topology>
    </subcellularLocation>
</comment>
<protein>
    <recommendedName>
        <fullName evidence="10">Protein PBN1</fullName>
    </recommendedName>
</protein>
<evidence type="ECO:0000256" key="7">
    <source>
        <dbReference type="ARBA" id="ARBA00022989"/>
    </source>
</evidence>
<comment type="caution">
    <text evidence="11">The sequence shown here is derived from an EMBL/GenBank/DDBJ whole genome shotgun (WGS) entry which is preliminary data.</text>
</comment>
<accession>A0A9W8E0T9</accession>
<gene>
    <name evidence="11" type="ORF">IWQ60_002617</name>
</gene>
<evidence type="ECO:0000256" key="9">
    <source>
        <dbReference type="ARBA" id="ARBA00023180"/>
    </source>
</evidence>
<evidence type="ECO:0000313" key="11">
    <source>
        <dbReference type="EMBL" id="KAJ1927800.1"/>
    </source>
</evidence>
<keyword evidence="9" id="KW-0325">Glycoprotein</keyword>
<evidence type="ECO:0000256" key="5">
    <source>
        <dbReference type="ARBA" id="ARBA00022692"/>
    </source>
</evidence>
<keyword evidence="5 10" id="KW-0812">Transmembrane</keyword>
<organism evidence="11 12">
    <name type="scientific">Tieghemiomyces parasiticus</name>
    <dbReference type="NCBI Taxonomy" id="78921"/>
    <lineage>
        <taxon>Eukaryota</taxon>
        <taxon>Fungi</taxon>
        <taxon>Fungi incertae sedis</taxon>
        <taxon>Zoopagomycota</taxon>
        <taxon>Kickxellomycotina</taxon>
        <taxon>Dimargaritomycetes</taxon>
        <taxon>Dimargaritales</taxon>
        <taxon>Dimargaritaceae</taxon>
        <taxon>Tieghemiomyces</taxon>
    </lineage>
</organism>
<dbReference type="Pfam" id="PF08320">
    <property type="entry name" value="PIG-X"/>
    <property type="match status" value="1"/>
</dbReference>
<dbReference type="InterPro" id="IPR013233">
    <property type="entry name" value="PIG-X/PBN1"/>
</dbReference>
<keyword evidence="8 10" id="KW-0472">Membrane</keyword>
<keyword evidence="6 10" id="KW-0256">Endoplasmic reticulum</keyword>
<evidence type="ECO:0000256" key="6">
    <source>
        <dbReference type="ARBA" id="ARBA00022824"/>
    </source>
</evidence>
<comment type="function">
    <text evidence="10">Required for proper folding and/or the stability of a subset of proteins in the endoplasmic reticulum. Component of glycosylphosphatidylinositol-mannosyltransferase 1 which transfers the first of the 4 mannoses in the GPI-anchor precursors during GPI-anchor biosynthesis. Probably acts by stabilizing the mannosyltransferase GPI14.</text>
</comment>
<dbReference type="AlphaFoldDB" id="A0A9W8E0T9"/>
<evidence type="ECO:0000256" key="10">
    <source>
        <dbReference type="RuleBase" id="RU366056"/>
    </source>
</evidence>
<name>A0A9W8E0T9_9FUNG</name>
<comment type="pathway">
    <text evidence="2 10">Glycolipid biosynthesis; glycosylphosphatidylinositol-anchor biosynthesis.</text>
</comment>
<dbReference type="Proteomes" id="UP001150569">
    <property type="component" value="Unassembled WGS sequence"/>
</dbReference>
<comment type="similarity">
    <text evidence="3 10">Belongs to the PIGX family.</text>
</comment>
<dbReference type="EMBL" id="JANBPT010000101">
    <property type="protein sequence ID" value="KAJ1927800.1"/>
    <property type="molecule type" value="Genomic_DNA"/>
</dbReference>
<dbReference type="OrthoDB" id="5546453at2759"/>